<dbReference type="RefSeq" id="WP_170195755.1">
    <property type="nucleotide sequence ID" value="NZ_JABBNB010000021.1"/>
</dbReference>
<dbReference type="InterPro" id="IPR010982">
    <property type="entry name" value="Lambda_DNA-bd_dom_sf"/>
</dbReference>
<evidence type="ECO:0000313" key="3">
    <source>
        <dbReference type="Proteomes" id="UP000550729"/>
    </source>
</evidence>
<dbReference type="Proteomes" id="UP000550729">
    <property type="component" value="Unassembled WGS sequence"/>
</dbReference>
<evidence type="ECO:0000259" key="1">
    <source>
        <dbReference type="PROSITE" id="PS50943"/>
    </source>
</evidence>
<keyword evidence="3" id="KW-1185">Reference proteome</keyword>
<evidence type="ECO:0000313" key="2">
    <source>
        <dbReference type="EMBL" id="NMO03246.1"/>
    </source>
</evidence>
<dbReference type="PROSITE" id="PS50943">
    <property type="entry name" value="HTH_CROC1"/>
    <property type="match status" value="1"/>
</dbReference>
<dbReference type="CDD" id="cd00093">
    <property type="entry name" value="HTH_XRE"/>
    <property type="match status" value="1"/>
</dbReference>
<dbReference type="EMBL" id="JABBNB010000021">
    <property type="protein sequence ID" value="NMO03246.1"/>
    <property type="molecule type" value="Genomic_DNA"/>
</dbReference>
<dbReference type="AlphaFoldDB" id="A0A848KX97"/>
<dbReference type="SUPFAM" id="SSF47413">
    <property type="entry name" value="lambda repressor-like DNA-binding domains"/>
    <property type="match status" value="1"/>
</dbReference>
<dbReference type="InterPro" id="IPR001387">
    <property type="entry name" value="Cro/C1-type_HTH"/>
</dbReference>
<sequence length="107" mass="11765">MGVAVDVKDRRSAPGMTQQELAWALNTTQATVSRWLSGDRALSPEVQGRLTRWEHVAHATFAVVDPENRRGPVIVPDGVWTAVFAPRRKVRLPRHLDWSGSAGGPDS</sequence>
<dbReference type="GO" id="GO:0003677">
    <property type="term" value="F:DNA binding"/>
    <property type="evidence" value="ECO:0007669"/>
    <property type="project" value="InterPro"/>
</dbReference>
<dbReference type="Gene3D" id="1.10.260.40">
    <property type="entry name" value="lambda repressor-like DNA-binding domains"/>
    <property type="match status" value="1"/>
</dbReference>
<proteinExistence type="predicted"/>
<feature type="domain" description="HTH cro/C1-type" evidence="1">
    <location>
        <begin position="7"/>
        <end position="46"/>
    </location>
</feature>
<protein>
    <submittedName>
        <fullName evidence="2">Helix-turn-helix transcriptional regulator</fullName>
    </submittedName>
</protein>
<accession>A0A848KX97</accession>
<gene>
    <name evidence="2" type="ORF">HH308_18690</name>
</gene>
<comment type="caution">
    <text evidence="2">The sequence shown here is derived from an EMBL/GenBank/DDBJ whole genome shotgun (WGS) entry which is preliminary data.</text>
</comment>
<dbReference type="Pfam" id="PF01381">
    <property type="entry name" value="HTH_3"/>
    <property type="match status" value="1"/>
</dbReference>
<name>A0A848KX97_9ACTN</name>
<organism evidence="2 3">
    <name type="scientific">Gordonia asplenii</name>
    <dbReference type="NCBI Taxonomy" id="2725283"/>
    <lineage>
        <taxon>Bacteria</taxon>
        <taxon>Bacillati</taxon>
        <taxon>Actinomycetota</taxon>
        <taxon>Actinomycetes</taxon>
        <taxon>Mycobacteriales</taxon>
        <taxon>Gordoniaceae</taxon>
        <taxon>Gordonia</taxon>
    </lineage>
</organism>
<reference evidence="2 3" key="1">
    <citation type="submission" date="2020-04" db="EMBL/GenBank/DDBJ databases">
        <title>Gordonia sp. nov. TBRC 11910.</title>
        <authorList>
            <person name="Suriyachadkun C."/>
        </authorList>
    </citation>
    <scope>NUCLEOTIDE SEQUENCE [LARGE SCALE GENOMIC DNA]</scope>
    <source>
        <strain evidence="2 3">TBRC 11910</strain>
    </source>
</reference>